<evidence type="ECO:0000313" key="1">
    <source>
        <dbReference type="EMBL" id="MDT0247698.1"/>
    </source>
</evidence>
<comment type="caution">
    <text evidence="1">The sequence shown here is derived from an EMBL/GenBank/DDBJ whole genome shotgun (WGS) entry which is preliminary data.</text>
</comment>
<evidence type="ECO:0000313" key="2">
    <source>
        <dbReference type="Proteomes" id="UP001180729"/>
    </source>
</evidence>
<reference evidence="1" key="1">
    <citation type="submission" date="2022-06" db="EMBL/GenBank/DDBJ databases">
        <title>Draft Genome Sequences of Three Actinomyces oris Strains, Isolated from Healthy Human Feces.</title>
        <authorList>
            <person name="Ye Y."/>
            <person name="Liu C."/>
            <person name="Zhao J."/>
            <person name="Xu J."/>
            <person name="Huang H."/>
            <person name="Wang B."/>
            <person name="Wei J."/>
            <person name="Jing X."/>
        </authorList>
    </citation>
    <scope>NUCLEOTIDE SEQUENCE</scope>
    <source>
        <strain evidence="1">CNGBCC1803368</strain>
    </source>
</reference>
<organism evidence="1 2">
    <name type="scientific">Actinomyces oris</name>
    <dbReference type="NCBI Taxonomy" id="544580"/>
    <lineage>
        <taxon>Bacteria</taxon>
        <taxon>Bacillati</taxon>
        <taxon>Actinomycetota</taxon>
        <taxon>Actinomycetes</taxon>
        <taxon>Actinomycetales</taxon>
        <taxon>Actinomycetaceae</taxon>
        <taxon>Actinomyces</taxon>
    </lineage>
</organism>
<sequence length="113" mass="12760">MNSTGVELTQINGHTNEIPWKTHPQLVGVHQGDAIIISMNHHELRYPMSYLPMSMRQLERLLNTFSTDGRLRAKLSGPEALSTVLAVLEPTEEELADSSWTWYSSRTTAKNPQ</sequence>
<protein>
    <submittedName>
        <fullName evidence="1">Uncharacterized protein</fullName>
    </submittedName>
</protein>
<proteinExistence type="predicted"/>
<dbReference type="RefSeq" id="WP_248406477.1">
    <property type="nucleotide sequence ID" value="NZ_JAMZMH010000001.1"/>
</dbReference>
<name>A0AAE4G1B6_9ACTO</name>
<gene>
    <name evidence="1" type="ORF">RMW62_01175</name>
</gene>
<dbReference type="Proteomes" id="UP001180729">
    <property type="component" value="Unassembled WGS sequence"/>
</dbReference>
<dbReference type="AlphaFoldDB" id="A0AAE4G1B6"/>
<dbReference type="EMBL" id="JAMZMH010000001">
    <property type="protein sequence ID" value="MDT0247698.1"/>
    <property type="molecule type" value="Genomic_DNA"/>
</dbReference>
<accession>A0AAE4G1B6</accession>